<name>A0A8H7M8Q1_9AGAM</name>
<feature type="compositionally biased region" description="Polar residues" evidence="7">
    <location>
        <begin position="219"/>
        <end position="238"/>
    </location>
</feature>
<dbReference type="SMART" id="SM00426">
    <property type="entry name" value="TEA"/>
    <property type="match status" value="1"/>
</dbReference>
<feature type="region of interest" description="Disordered" evidence="7">
    <location>
        <begin position="269"/>
        <end position="295"/>
    </location>
</feature>
<dbReference type="Proteomes" id="UP000614334">
    <property type="component" value="Unassembled WGS sequence"/>
</dbReference>
<sequence>MSGDLPRPIKGDSLHHPHAYTTSNNNINTNNTQFYSPYAYATPATHPHLPHPFSHPLSSTSGPSGLTPPTRPEFAVPTLPLRNRGLVPHNIGSLGSGSSSPVSTVTAPATVTSHSNSNSKRGRRPYAAARSIPNNGKNWIMRDGRQYGRNALIAEEIFRLTGQSRTRQQISSHIQVLKKVHADDPMMMKILNGQLDELNPGATTRSAPASSAVSPANRFGSNSASPPNIKTEDPGSSVSPPPMVNTDPIEHLMDGQPFISVITRSSAPASVTSDASLPGTPQSPPSTSHSDTTKRQVQIAELLPRTDIPTVPISRVLSEPLAADRPEVIHPRAWRGERLAYITAITIWAEKTLKDEGVRSRPTTTHVFAQMHSATCPLEPLPADMEDIVRQIQPGTCMHAEIGIALPPPGVHVGKIRATLVVEAMKEFDGYCLTDAFCGREGRFMSTHTTVFPTGREAREKYSWIYEIPYAPEVWRKVLKGNPEGVHGVRLVQKYVRSLAGGNRDGDLNVPLLVVHDIKVVPTGETGYSKIKHVDLTGEQAQHDALGVSVVGADDDSDDKPAKPNLSVAIPSPPEDATQQLHTRVNQLAGRRGHQGSQPVTPFEQLVHTPQYPPPFAERQEARREWWAPTPLEGPGDVKISLEDQMNGILGHALGMAGVE</sequence>
<evidence type="ECO:0000259" key="8">
    <source>
        <dbReference type="PROSITE" id="PS51088"/>
    </source>
</evidence>
<keyword evidence="5" id="KW-0539">Nucleus</keyword>
<dbReference type="Pfam" id="PF01285">
    <property type="entry name" value="TEA"/>
    <property type="match status" value="1"/>
</dbReference>
<evidence type="ECO:0000256" key="2">
    <source>
        <dbReference type="ARBA" id="ARBA00008421"/>
    </source>
</evidence>
<dbReference type="PRINTS" id="PR00065">
    <property type="entry name" value="TEADOMAIN"/>
</dbReference>
<dbReference type="InterPro" id="IPR038096">
    <property type="entry name" value="TEA/ATTS_sf"/>
</dbReference>
<keyword evidence="4" id="KW-0804">Transcription</keyword>
<evidence type="ECO:0000256" key="4">
    <source>
        <dbReference type="ARBA" id="ARBA00023163"/>
    </source>
</evidence>
<evidence type="ECO:0000256" key="5">
    <source>
        <dbReference type="ARBA" id="ARBA00023242"/>
    </source>
</evidence>
<feature type="compositionally biased region" description="Low complexity" evidence="7">
    <location>
        <begin position="21"/>
        <end position="30"/>
    </location>
</feature>
<dbReference type="GO" id="GO:0005667">
    <property type="term" value="C:transcription regulator complex"/>
    <property type="evidence" value="ECO:0007669"/>
    <property type="project" value="TreeGrafter"/>
</dbReference>
<comment type="similarity">
    <text evidence="2">Belongs to the TEC1 family.</text>
</comment>
<dbReference type="GO" id="GO:0000978">
    <property type="term" value="F:RNA polymerase II cis-regulatory region sequence-specific DNA binding"/>
    <property type="evidence" value="ECO:0007669"/>
    <property type="project" value="TreeGrafter"/>
</dbReference>
<dbReference type="EMBL" id="JACYCF010000003">
    <property type="protein sequence ID" value="KAF8758359.1"/>
    <property type="molecule type" value="Genomic_DNA"/>
</dbReference>
<dbReference type="InterPro" id="IPR000818">
    <property type="entry name" value="TEA/ATTS_dom"/>
</dbReference>
<evidence type="ECO:0000256" key="1">
    <source>
        <dbReference type="ARBA" id="ARBA00004123"/>
    </source>
</evidence>
<feature type="region of interest" description="Disordered" evidence="7">
    <location>
        <begin position="1"/>
        <end position="30"/>
    </location>
</feature>
<dbReference type="PANTHER" id="PTHR11834:SF0">
    <property type="entry name" value="PROTEIN SCALLOPED"/>
    <property type="match status" value="1"/>
</dbReference>
<dbReference type="Gene3D" id="6.10.20.40">
    <property type="entry name" value="TEA/ATTS domain"/>
    <property type="match status" value="1"/>
</dbReference>
<dbReference type="GO" id="GO:0005634">
    <property type="term" value="C:nucleus"/>
    <property type="evidence" value="ECO:0007669"/>
    <property type="project" value="UniProtKB-SubCell"/>
</dbReference>
<comment type="subcellular location">
    <subcellularLocation>
        <location evidence="1">Nucleus</location>
    </subcellularLocation>
</comment>
<feature type="domain" description="TEA" evidence="8">
    <location>
        <begin position="105"/>
        <end position="184"/>
    </location>
</feature>
<feature type="DNA-binding region" description="TEA" evidence="6">
    <location>
        <begin position="105"/>
        <end position="184"/>
    </location>
</feature>
<feature type="region of interest" description="Disordered" evidence="7">
    <location>
        <begin position="197"/>
        <end position="246"/>
    </location>
</feature>
<dbReference type="PROSITE" id="PS51088">
    <property type="entry name" value="TEA_2"/>
    <property type="match status" value="1"/>
</dbReference>
<keyword evidence="3" id="KW-0805">Transcription regulation</keyword>
<feature type="compositionally biased region" description="Low complexity" evidence="7">
    <location>
        <begin position="206"/>
        <end position="216"/>
    </location>
</feature>
<feature type="region of interest" description="Disordered" evidence="7">
    <location>
        <begin position="92"/>
        <end position="130"/>
    </location>
</feature>
<reference evidence="9" key="1">
    <citation type="submission" date="2020-09" db="EMBL/GenBank/DDBJ databases">
        <title>Comparative genome analyses of four rice-infecting Rhizoctonia solani isolates reveal extensive enrichment of homogalacturonan modification genes.</title>
        <authorList>
            <person name="Lee D.-Y."/>
            <person name="Jeon J."/>
            <person name="Kim K.-T."/>
            <person name="Cheong K."/>
            <person name="Song H."/>
            <person name="Choi G."/>
            <person name="Ko J."/>
            <person name="Opiyo S.O."/>
            <person name="Zuo S."/>
            <person name="Madhav S."/>
            <person name="Lee Y.-H."/>
            <person name="Wang G.-L."/>
        </authorList>
    </citation>
    <scope>NUCLEOTIDE SEQUENCE</scope>
    <source>
        <strain evidence="9">AG1-IA B2</strain>
    </source>
</reference>
<feature type="compositionally biased region" description="Low complexity" evidence="7">
    <location>
        <begin position="96"/>
        <end position="113"/>
    </location>
</feature>
<evidence type="ECO:0000256" key="7">
    <source>
        <dbReference type="SAM" id="MobiDB-lite"/>
    </source>
</evidence>
<organism evidence="9 10">
    <name type="scientific">Rhizoctonia solani</name>
    <dbReference type="NCBI Taxonomy" id="456999"/>
    <lineage>
        <taxon>Eukaryota</taxon>
        <taxon>Fungi</taxon>
        <taxon>Dikarya</taxon>
        <taxon>Basidiomycota</taxon>
        <taxon>Agaricomycotina</taxon>
        <taxon>Agaricomycetes</taxon>
        <taxon>Cantharellales</taxon>
        <taxon>Ceratobasidiaceae</taxon>
        <taxon>Rhizoctonia</taxon>
    </lineage>
</organism>
<feature type="region of interest" description="Disordered" evidence="7">
    <location>
        <begin position="46"/>
        <end position="68"/>
    </location>
</feature>
<evidence type="ECO:0000256" key="6">
    <source>
        <dbReference type="PROSITE-ProRule" id="PRU00505"/>
    </source>
</evidence>
<evidence type="ECO:0000256" key="3">
    <source>
        <dbReference type="ARBA" id="ARBA00023015"/>
    </source>
</evidence>
<dbReference type="GO" id="GO:0000981">
    <property type="term" value="F:DNA-binding transcription factor activity, RNA polymerase II-specific"/>
    <property type="evidence" value="ECO:0007669"/>
    <property type="project" value="TreeGrafter"/>
</dbReference>
<accession>A0A8H7M8Q1</accession>
<evidence type="ECO:0000313" key="10">
    <source>
        <dbReference type="Proteomes" id="UP000614334"/>
    </source>
</evidence>
<dbReference type="PANTHER" id="PTHR11834">
    <property type="entry name" value="TRANSCRIPTIONAL ENHANCER FACTOR TEF RELATED"/>
    <property type="match status" value="1"/>
</dbReference>
<dbReference type="AlphaFoldDB" id="A0A8H7M8Q1"/>
<evidence type="ECO:0000313" key="9">
    <source>
        <dbReference type="EMBL" id="KAF8758359.1"/>
    </source>
</evidence>
<protein>
    <submittedName>
        <fullName evidence="9">TEA/ATTS domain family</fullName>
    </submittedName>
</protein>
<comment type="caution">
    <text evidence="9">The sequence shown here is derived from an EMBL/GenBank/DDBJ whole genome shotgun (WGS) entry which is preliminary data.</text>
</comment>
<gene>
    <name evidence="9" type="ORF">RHS01_02751</name>
</gene>
<dbReference type="InterPro" id="IPR050937">
    <property type="entry name" value="TEC1_TEAD_TF"/>
</dbReference>
<proteinExistence type="inferred from homology"/>